<evidence type="ECO:0000256" key="1">
    <source>
        <dbReference type="SAM" id="MobiDB-lite"/>
    </source>
</evidence>
<keyword evidence="3" id="KW-1185">Reference proteome</keyword>
<comment type="caution">
    <text evidence="2">The sequence shown here is derived from an EMBL/GenBank/DDBJ whole genome shotgun (WGS) entry which is preliminary data.</text>
</comment>
<evidence type="ECO:0000313" key="2">
    <source>
        <dbReference type="EMBL" id="TFY77186.1"/>
    </source>
</evidence>
<protein>
    <submittedName>
        <fullName evidence="2">Uncharacterized protein</fullName>
    </submittedName>
</protein>
<name>A0A4Y9ZQK6_9AGAM</name>
<feature type="compositionally biased region" description="Low complexity" evidence="1">
    <location>
        <begin position="9"/>
        <end position="33"/>
    </location>
</feature>
<proteinExistence type="predicted"/>
<reference evidence="2 3" key="1">
    <citation type="submission" date="2019-02" db="EMBL/GenBank/DDBJ databases">
        <title>Genome sequencing of the rare red list fungi Hericium alpestre (H. flagellum).</title>
        <authorList>
            <person name="Buettner E."/>
            <person name="Kellner H."/>
        </authorList>
    </citation>
    <scope>NUCLEOTIDE SEQUENCE [LARGE SCALE GENOMIC DNA]</scope>
    <source>
        <strain evidence="2 3">DSM 108284</strain>
    </source>
</reference>
<gene>
    <name evidence="2" type="ORF">EWM64_g6829</name>
</gene>
<dbReference type="STRING" id="135208.A0A4Y9ZQK6"/>
<feature type="region of interest" description="Disordered" evidence="1">
    <location>
        <begin position="1"/>
        <end position="68"/>
    </location>
</feature>
<feature type="compositionally biased region" description="Pro residues" evidence="1">
    <location>
        <begin position="34"/>
        <end position="56"/>
    </location>
</feature>
<dbReference type="Proteomes" id="UP000298061">
    <property type="component" value="Unassembled WGS sequence"/>
</dbReference>
<sequence length="124" mass="13213">MSSRNPFRTPAITPASTGASAASPFLPLASIPDYAPPPGPPPPHPRSSPASTPPASPGAEREADRLAGRVLVELCAPEERGAKGKDETRWGAVMDAKAEERRRALFRTEYRAVESEVIGLAVKW</sequence>
<dbReference type="AlphaFoldDB" id="A0A4Y9ZQK6"/>
<dbReference type="OrthoDB" id="10253113at2759"/>
<dbReference type="EMBL" id="SFCI01000981">
    <property type="protein sequence ID" value="TFY77186.1"/>
    <property type="molecule type" value="Genomic_DNA"/>
</dbReference>
<organism evidence="2 3">
    <name type="scientific">Hericium alpestre</name>
    <dbReference type="NCBI Taxonomy" id="135208"/>
    <lineage>
        <taxon>Eukaryota</taxon>
        <taxon>Fungi</taxon>
        <taxon>Dikarya</taxon>
        <taxon>Basidiomycota</taxon>
        <taxon>Agaricomycotina</taxon>
        <taxon>Agaricomycetes</taxon>
        <taxon>Russulales</taxon>
        <taxon>Hericiaceae</taxon>
        <taxon>Hericium</taxon>
    </lineage>
</organism>
<accession>A0A4Y9ZQK6</accession>
<evidence type="ECO:0000313" key="3">
    <source>
        <dbReference type="Proteomes" id="UP000298061"/>
    </source>
</evidence>